<keyword evidence="1" id="KW-0175">Coiled coil</keyword>
<feature type="compositionally biased region" description="Low complexity" evidence="2">
    <location>
        <begin position="222"/>
        <end position="233"/>
    </location>
</feature>
<accession>A0A061HH56</accession>
<evidence type="ECO:0000313" key="4">
    <source>
        <dbReference type="EMBL" id="SUZ11187.1"/>
    </source>
</evidence>
<dbReference type="Pfam" id="PF12709">
    <property type="entry name" value="Fungal_TACC"/>
    <property type="match status" value="1"/>
</dbReference>
<proteinExistence type="predicted"/>
<feature type="compositionally biased region" description="Low complexity" evidence="2">
    <location>
        <begin position="41"/>
        <end position="58"/>
    </location>
</feature>
<dbReference type="GO" id="GO:0000785">
    <property type="term" value="C:chromatin"/>
    <property type="evidence" value="ECO:0007669"/>
    <property type="project" value="TreeGrafter"/>
</dbReference>
<feature type="coiled-coil region" evidence="1">
    <location>
        <begin position="360"/>
        <end position="443"/>
    </location>
</feature>
<feature type="compositionally biased region" description="Polar residues" evidence="2">
    <location>
        <begin position="530"/>
        <end position="544"/>
    </location>
</feature>
<feature type="compositionally biased region" description="Polar residues" evidence="2">
    <location>
        <begin position="67"/>
        <end position="78"/>
    </location>
</feature>
<feature type="region of interest" description="Disordered" evidence="2">
    <location>
        <begin position="23"/>
        <end position="136"/>
    </location>
</feature>
<feature type="compositionally biased region" description="Low complexity" evidence="2">
    <location>
        <begin position="663"/>
        <end position="677"/>
    </location>
</feature>
<dbReference type="EMBL" id="UIGY01000113">
    <property type="protein sequence ID" value="SUZ11187.1"/>
    <property type="molecule type" value="Genomic_DNA"/>
</dbReference>
<feature type="region of interest" description="Disordered" evidence="2">
    <location>
        <begin position="214"/>
        <end position="243"/>
    </location>
</feature>
<dbReference type="PANTHER" id="PTHR43941">
    <property type="entry name" value="STRUCTURAL MAINTENANCE OF CHROMOSOMES PROTEIN 2"/>
    <property type="match status" value="1"/>
</dbReference>
<feature type="compositionally biased region" description="Basic and acidic residues" evidence="2">
    <location>
        <begin position="546"/>
        <end position="557"/>
    </location>
</feature>
<protein>
    <submittedName>
        <fullName evidence="4">Bgt-3203</fullName>
    </submittedName>
</protein>
<dbReference type="GO" id="GO:0000793">
    <property type="term" value="C:condensed chromosome"/>
    <property type="evidence" value="ECO:0007669"/>
    <property type="project" value="TreeGrafter"/>
</dbReference>
<evidence type="ECO:0000256" key="1">
    <source>
        <dbReference type="SAM" id="Coils"/>
    </source>
</evidence>
<feature type="region of interest" description="Disordered" evidence="2">
    <location>
        <begin position="522"/>
        <end position="557"/>
    </location>
</feature>
<dbReference type="GO" id="GO:0007076">
    <property type="term" value="P:mitotic chromosome condensation"/>
    <property type="evidence" value="ECO:0007669"/>
    <property type="project" value="TreeGrafter"/>
</dbReference>
<dbReference type="HOGENOM" id="CLU_010168_0_0_1"/>
<feature type="region of interest" description="Disordered" evidence="2">
    <location>
        <begin position="622"/>
        <end position="678"/>
    </location>
</feature>
<gene>
    <name evidence="3" type="ORF">BGT96224_3203</name>
    <name evidence="4" type="ORF">BGT96224V2_LOCUS4351</name>
</gene>
<dbReference type="GO" id="GO:0000796">
    <property type="term" value="C:condensin complex"/>
    <property type="evidence" value="ECO:0007669"/>
    <property type="project" value="TreeGrafter"/>
</dbReference>
<dbReference type="InterPro" id="IPR024312">
    <property type="entry name" value="TACC_fungi"/>
</dbReference>
<sequence>MGMANTLTEASAASINSAFFSVAQRQAASHADMSSKPQPDAPEIPASPSSPSAINADATSLDEENRSPSQLQRRSPTNPAEYELNSRVKTLKTRPVISPSKNPEVFRVPRKLSSPDGRFPVKPYSIPRQPANMSPSIEDVLRDNEGLTKAIEILEDKESEVSREHRSYSQTTNTETPSTTDADEESTIDDTVISTFSSFSSAPDMTMFSKIRQSPMKNPDLTSTPRRTPMSSTLNRRSMPVNSYMKNRDDGHTTNLLEFSEQLYGFTDRPSPAKLARYSVALQNSKYLDMNMVSTPSANRHAMSNLIDFDIPPAPTPRSLPTITPRELESLKSGFLSEISNLKASLSGKDAEVLSLKAAVKDAEKRVGESLEQVREEQGQRDQLTADKEEWERRGREMEAMLRNVREEIVHSEREREELEGRLEESDARRQAAELMAQEAESKIAAMRAGKCLPECEMRPEDRPSDEKSVEIAVSKVSRDLHALYKEKHETKVAALKKSYERRWNKRVKELECQLENLLHEKEESKSDRSTTYQQAETRTNQALERQAEQDSKTKELEAEVKGLTEVVKSVTHDNSQLHKLLDHERDEKEKLVQTVEEMVPLIASFDDLLAKIDTEATNTTTSTAAAKRMSSPAVGPARASGLRAPTGHTSFGETRIGKGGISMSSSHENSRSRSISTLARPASGLGYKSGIMSSIEKMGGCKGRGDR</sequence>
<dbReference type="AlphaFoldDB" id="A0A061HH56"/>
<feature type="compositionally biased region" description="Polar residues" evidence="2">
    <location>
        <begin position="234"/>
        <end position="243"/>
    </location>
</feature>
<evidence type="ECO:0000313" key="3">
    <source>
        <dbReference type="EMBL" id="EPQ64014.1"/>
    </source>
</evidence>
<dbReference type="EMBL" id="KE375085">
    <property type="protein sequence ID" value="EPQ64014.1"/>
    <property type="molecule type" value="Genomic_DNA"/>
</dbReference>
<feature type="region of interest" description="Disordered" evidence="2">
    <location>
        <begin position="156"/>
        <end position="188"/>
    </location>
</feature>
<feature type="compositionally biased region" description="Low complexity" evidence="2">
    <location>
        <begin position="171"/>
        <end position="180"/>
    </location>
</feature>
<reference evidence="4" key="3">
    <citation type="submission" date="2018-07" db="EMBL/GenBank/DDBJ databases">
        <authorList>
            <person name="Quirk P.G."/>
            <person name="Krulwich T.A."/>
        </authorList>
    </citation>
    <scope>NUCLEOTIDE SEQUENCE</scope>
    <source>
        <strain evidence="4">96224</strain>
    </source>
</reference>
<organism evidence="4">
    <name type="scientific">Blumeria graminis f. sp. tritici 96224</name>
    <dbReference type="NCBI Taxonomy" id="1268274"/>
    <lineage>
        <taxon>Eukaryota</taxon>
        <taxon>Fungi</taxon>
        <taxon>Dikarya</taxon>
        <taxon>Ascomycota</taxon>
        <taxon>Pezizomycotina</taxon>
        <taxon>Leotiomycetes</taxon>
        <taxon>Erysiphales</taxon>
        <taxon>Erysiphaceae</taxon>
        <taxon>Blumeria</taxon>
    </lineage>
</organism>
<dbReference type="PANTHER" id="PTHR43941:SF5">
    <property type="entry name" value="ELKS_RAB6-INTERACTING_CAST FAMILY PROTEIN"/>
    <property type="match status" value="1"/>
</dbReference>
<reference evidence="3" key="2">
    <citation type="submission" date="2013-01" db="EMBL/GenBank/DDBJ databases">
        <title>The wheat powdery mildew genome reveals unique evolution of an obligate biotroph.</title>
        <authorList>
            <person name="Oberhaensli S."/>
            <person name="Wicker T."/>
            <person name="Keller B."/>
        </authorList>
    </citation>
    <scope>NUCLEOTIDE SEQUENCE</scope>
    <source>
        <strain evidence="3">96224</strain>
    </source>
</reference>
<dbReference type="GO" id="GO:0003682">
    <property type="term" value="F:chromatin binding"/>
    <property type="evidence" value="ECO:0007669"/>
    <property type="project" value="TreeGrafter"/>
</dbReference>
<feature type="compositionally biased region" description="Basic and acidic residues" evidence="2">
    <location>
        <begin position="156"/>
        <end position="167"/>
    </location>
</feature>
<evidence type="ECO:0000313" key="5">
    <source>
        <dbReference type="Proteomes" id="UP000053110"/>
    </source>
</evidence>
<evidence type="ECO:0000256" key="2">
    <source>
        <dbReference type="SAM" id="MobiDB-lite"/>
    </source>
</evidence>
<reference evidence="5" key="1">
    <citation type="journal article" date="2013" name="Nat. Genet.">
        <title>The wheat powdery mildew genome shows the unique evolution of an obligate biotroph.</title>
        <authorList>
            <person name="Wicker T."/>
            <person name="Oberhaensli S."/>
            <person name="Parlange F."/>
            <person name="Buchmann J.P."/>
            <person name="Shatalina M."/>
            <person name="Roffler S."/>
            <person name="Ben-David R."/>
            <person name="Dolezel J."/>
            <person name="Simkova H."/>
            <person name="Schulze-Lefert P."/>
            <person name="Spanu P.D."/>
            <person name="Bruggmann R."/>
            <person name="Amselem J."/>
            <person name="Quesneville H."/>
            <person name="Ver Loren van Themaat E."/>
            <person name="Paape T."/>
            <person name="Shimizu K.K."/>
            <person name="Keller B."/>
        </authorList>
    </citation>
    <scope>NUCLEOTIDE SEQUENCE [LARGE SCALE GENOMIC DNA]</scope>
    <source>
        <strain evidence="5">96224</strain>
    </source>
</reference>
<dbReference type="OrthoDB" id="5367584at2759"/>
<dbReference type="Proteomes" id="UP000053110">
    <property type="component" value="Unassembled WGS sequence"/>
</dbReference>
<name>A0A061HH56_BLUGR</name>